<name>A0A2N6K089_FISMU</name>
<dbReference type="Proteomes" id="UP000235036">
    <property type="component" value="Unassembled WGS sequence"/>
</dbReference>
<accession>A0A2N6K089</accession>
<protein>
    <submittedName>
        <fullName evidence="3">Aldo/keto reductase</fullName>
    </submittedName>
</protein>
<dbReference type="InterPro" id="IPR020471">
    <property type="entry name" value="AKR"/>
</dbReference>
<evidence type="ECO:0000259" key="2">
    <source>
        <dbReference type="Pfam" id="PF00248"/>
    </source>
</evidence>
<dbReference type="GO" id="GO:0005829">
    <property type="term" value="C:cytosol"/>
    <property type="evidence" value="ECO:0007669"/>
    <property type="project" value="TreeGrafter"/>
</dbReference>
<dbReference type="PANTHER" id="PTHR43364:SF4">
    <property type="entry name" value="NAD(P)-LINKED OXIDOREDUCTASE SUPERFAMILY PROTEIN"/>
    <property type="match status" value="1"/>
</dbReference>
<dbReference type="SUPFAM" id="SSF51430">
    <property type="entry name" value="NAD(P)-linked oxidoreductase"/>
    <property type="match status" value="1"/>
</dbReference>
<dbReference type="CDD" id="cd19079">
    <property type="entry name" value="AKR_EcYajO-like"/>
    <property type="match status" value="1"/>
</dbReference>
<dbReference type="GO" id="GO:0016491">
    <property type="term" value="F:oxidoreductase activity"/>
    <property type="evidence" value="ECO:0007669"/>
    <property type="project" value="UniProtKB-KW"/>
</dbReference>
<comment type="caution">
    <text evidence="3">The sequence shown here is derived from an EMBL/GenBank/DDBJ whole genome shotgun (WGS) entry which is preliminary data.</text>
</comment>
<dbReference type="InterPro" id="IPR036812">
    <property type="entry name" value="NAD(P)_OxRdtase_dom_sf"/>
</dbReference>
<feature type="domain" description="NADP-dependent oxidoreductase" evidence="2">
    <location>
        <begin position="15"/>
        <end position="314"/>
    </location>
</feature>
<proteinExistence type="predicted"/>
<dbReference type="RefSeq" id="WP_016867504.1">
    <property type="nucleotide sequence ID" value="NZ_CAWNVR010000523.1"/>
</dbReference>
<dbReference type="FunFam" id="3.20.20.100:FF:000004">
    <property type="entry name" value="Oxidoreductase, aldo/keto reductase"/>
    <property type="match status" value="1"/>
</dbReference>
<reference evidence="3 4" key="1">
    <citation type="submission" date="2017-08" db="EMBL/GenBank/DDBJ databases">
        <title>Genomes of Fischerella (Mastigocladus) sp. strains.</title>
        <authorList>
            <person name="Miller S.R."/>
        </authorList>
    </citation>
    <scope>NUCLEOTIDE SEQUENCE [LARGE SCALE GENOMIC DNA]</scope>
    <source>
        <strain evidence="3 4">CCMEE 5323</strain>
    </source>
</reference>
<evidence type="ECO:0000313" key="4">
    <source>
        <dbReference type="Proteomes" id="UP000235036"/>
    </source>
</evidence>
<organism evidence="3 4">
    <name type="scientific">Fischerella muscicola CCMEE 5323</name>
    <dbReference type="NCBI Taxonomy" id="2019572"/>
    <lineage>
        <taxon>Bacteria</taxon>
        <taxon>Bacillati</taxon>
        <taxon>Cyanobacteriota</taxon>
        <taxon>Cyanophyceae</taxon>
        <taxon>Nostocales</taxon>
        <taxon>Hapalosiphonaceae</taxon>
        <taxon>Fischerella</taxon>
    </lineage>
</organism>
<dbReference type="InterPro" id="IPR050523">
    <property type="entry name" value="AKR_Detox_Biosynth"/>
</dbReference>
<gene>
    <name evidence="3" type="ORF">CEN44_17595</name>
</gene>
<dbReference type="InterPro" id="IPR023210">
    <property type="entry name" value="NADP_OxRdtase_dom"/>
</dbReference>
<evidence type="ECO:0000256" key="1">
    <source>
        <dbReference type="ARBA" id="ARBA00023002"/>
    </source>
</evidence>
<dbReference type="Pfam" id="PF00248">
    <property type="entry name" value="Aldo_ket_red"/>
    <property type="match status" value="1"/>
</dbReference>
<dbReference type="EMBL" id="NRQW01000409">
    <property type="protein sequence ID" value="PLZ87364.1"/>
    <property type="molecule type" value="Genomic_DNA"/>
</dbReference>
<dbReference type="PANTHER" id="PTHR43364">
    <property type="entry name" value="NADH-SPECIFIC METHYLGLYOXAL REDUCTASE-RELATED"/>
    <property type="match status" value="1"/>
</dbReference>
<keyword evidence="1" id="KW-0560">Oxidoreductase</keyword>
<evidence type="ECO:0000313" key="3">
    <source>
        <dbReference type="EMBL" id="PLZ87364.1"/>
    </source>
</evidence>
<dbReference type="PRINTS" id="PR00069">
    <property type="entry name" value="ALDKETRDTASE"/>
</dbReference>
<sequence>MKYVNLGKTGLKVSRLSLGTMTYGSRRWREWVLEEEESRPFIKLALELGINFFDTADVYSLGVSEEILGRSLKDFAQRDQVIIATKVFNKVGDGPNDRGLSRKHIFDSIDASLRRLQTDYVDLYQIHRWDYETPIEETLEALHDLVKSGKVRYIGASSMYAWQFAKALYTADKHGWTRFVSMQNHYNLVYREEEREVIPLSIAEGVGIIPWSPLARGLLVGNRQKQDYGDTLRAKTDEFAHELYYDDSDFQIVDRVVELAQKRGVKPAQIALAWLLHQPGVTAPIIGASKIEHLKDAVEAVNLVLSEEERKFLEEPYKPHPILGHR</sequence>
<dbReference type="Gene3D" id="3.20.20.100">
    <property type="entry name" value="NADP-dependent oxidoreductase domain"/>
    <property type="match status" value="1"/>
</dbReference>
<dbReference type="AlphaFoldDB" id="A0A2N6K089"/>
<keyword evidence="4" id="KW-1185">Reference proteome</keyword>